<feature type="region of interest" description="Disordered" evidence="1">
    <location>
        <begin position="5359"/>
        <end position="5487"/>
    </location>
</feature>
<feature type="region of interest" description="Disordered" evidence="1">
    <location>
        <begin position="3320"/>
        <end position="3377"/>
    </location>
</feature>
<feature type="compositionally biased region" description="Basic and acidic residues" evidence="1">
    <location>
        <begin position="5407"/>
        <end position="5445"/>
    </location>
</feature>
<feature type="compositionally biased region" description="Basic and acidic residues" evidence="1">
    <location>
        <begin position="1252"/>
        <end position="1269"/>
    </location>
</feature>
<dbReference type="Proteomes" id="UP000002226">
    <property type="component" value="Unassembled WGS sequence"/>
</dbReference>
<feature type="compositionally biased region" description="Acidic residues" evidence="1">
    <location>
        <begin position="2427"/>
        <end position="2436"/>
    </location>
</feature>
<feature type="compositionally biased region" description="Low complexity" evidence="1">
    <location>
        <begin position="3929"/>
        <end position="3982"/>
    </location>
</feature>
<feature type="region of interest" description="Disordered" evidence="1">
    <location>
        <begin position="3881"/>
        <end position="3982"/>
    </location>
</feature>
<feature type="compositionally biased region" description="Basic and acidic residues" evidence="1">
    <location>
        <begin position="114"/>
        <end position="147"/>
    </location>
</feature>
<feature type="region of interest" description="Disordered" evidence="1">
    <location>
        <begin position="1077"/>
        <end position="1098"/>
    </location>
</feature>
<feature type="region of interest" description="Disordered" evidence="1">
    <location>
        <begin position="7127"/>
        <end position="7189"/>
    </location>
</feature>
<feature type="region of interest" description="Disordered" evidence="1">
    <location>
        <begin position="4423"/>
        <end position="4471"/>
    </location>
</feature>
<feature type="region of interest" description="Disordered" evidence="1">
    <location>
        <begin position="1840"/>
        <end position="1891"/>
    </location>
</feature>
<feature type="region of interest" description="Disordered" evidence="1">
    <location>
        <begin position="6171"/>
        <end position="6211"/>
    </location>
</feature>
<feature type="compositionally biased region" description="Basic and acidic residues" evidence="1">
    <location>
        <begin position="3337"/>
        <end position="3346"/>
    </location>
</feature>
<feature type="compositionally biased region" description="Low complexity" evidence="1">
    <location>
        <begin position="1570"/>
        <end position="1583"/>
    </location>
</feature>
<feature type="region of interest" description="Disordered" evidence="1">
    <location>
        <begin position="6470"/>
        <end position="6553"/>
    </location>
</feature>
<feature type="region of interest" description="Disordered" evidence="1">
    <location>
        <begin position="4567"/>
        <end position="4632"/>
    </location>
</feature>
<feature type="compositionally biased region" description="Polar residues" evidence="1">
    <location>
        <begin position="887"/>
        <end position="898"/>
    </location>
</feature>
<feature type="region of interest" description="Disordered" evidence="1">
    <location>
        <begin position="6006"/>
        <end position="6078"/>
    </location>
</feature>
<dbReference type="EMBL" id="AAYL02000119">
    <property type="protein sequence ID" value="ESS33022.1"/>
    <property type="molecule type" value="Genomic_DNA"/>
</dbReference>
<feature type="compositionally biased region" description="Low complexity" evidence="1">
    <location>
        <begin position="369"/>
        <end position="393"/>
    </location>
</feature>
<feature type="compositionally biased region" description="Basic and acidic residues" evidence="1">
    <location>
        <begin position="2908"/>
        <end position="2926"/>
    </location>
</feature>
<sequence length="7954" mass="847650">MDWGAGRDAAPVADVTQGNTTGCRDLEAEPEAVHSNGCRRSEREVDNKLTELTEEQQPEAELRDRGVLDHDDVEITKHHESCDRREVFDVDNRHMRKFPTDLQRDVTTEAWNSRVDEKTSDACRTGGEVDKYEERGETAEVTGDDHGAPVGGEYPDDVGQLVMETKETAEVDEEGCRERDLGDLIETPGPRVMSPTASGGQLPKGVSRLPSMFFEAHRRRESEDTCCPAVSEEAVDFSQFKEKVANPTCSGLLFENVSSDAPDSPPPPTSAFCSVHPASASLPPAPGFSSCFPSGPIASFSLSPVPPLAFLKPAPPSASFASPSVSARLHSVPPSSPQCGGSSRTCSPPIPSPALPPRSPPQVSPPSSPSSRSSSPSSSGCSSPSPCSSQGSVRPRRRESGRRLRSTHSADRSGTLAHVDRALCPFLSENEGSRVTTVLLNCLSLSQFELARAILHQLVASNPVHAVALTASLVLHGPPPSWLCSPSVPSSAHLAWLCAHELVAICERLRRTPAPRTASLTRDRVTAGTTARPCGGDGVRQTPRWASGSTPPSRACGGALEGVVRRGKWNLASESRNGVLAYPKADLVSPGQKSRVAAEFPISLLSIFPVWLVRRLHFDLLLVQALLESAAHGVQIVSAEVATELRMLHAVLLGVPLDGESDSQGQVKKELYAENGPEPAPVERREGRVVGRLLGAGDRDGADTEARREGDQGDPSLPGSAPLPGSEPRDPGRAKYPMGGLRAPNAGVTRRPSTQASSAGQEASSGAHASSTPPSRRPFSCECPEAVHLPALLLLPLRRILPASLSRLPACVVSRKSRLASYSQGVPILSLEAVKQLTALLRSQPASAAALFAAIGYAPASGWGLEVKEDLTSPQRQGEGAEVMMASSRQCSTSSAHSSEPEAAGTAAGTVDGSQEPIGDRPFDKESPDVSTACVSASGEKLMRKEEERFYTHLTRIAVASVRWEEQKGSGAEGFRVDVCHMQRLLRGRMSSLSGQVPVLLKPLYNPHALFGSFADVRLWTPDACPVLAIARSASAGADTGRRRRSRPSQGELCWSEETSEDESWVIADKPASQLASPLWKPNTAEGRKEGSLPDPRVPVSPRITFFLDFGNASSGGTQASSLLPGDAPKTQTIDLLTAEIRLHVIRRLHAVHVGVASEALLRWPRRRGRGARGGFGLCPFLPLQVPHASRWRSGGSVLTGDPYCHLGALDISAGILPLLASNVGPQRQRSYAGALARALLAVREEARGYGERWREDEGGDEGEKEREAPGQSVSIAPAGLLRGEKVMHGAALCEDSPLIVDVVDHLGLVRNDLLHQSLRSLFLLISLFVALHDDSDNAPLLLPYLRLFLAQLATLPTSSPVRLVGSPQGPTMGAASGVAAADGAQSGASEFPSASPAQASLSAGSATSVSPSVTLSSCRGSGQGPVRGRLPTAGPYDAHTLAAASSDESGTSPFFSSFFSSSCPQFSYASTCDANAPVANDPLFIEGGSLSKCVWLDLEEARGCIEEIFDAAMVPLLRAADEERRLRDFSYASSLSPRASTAPASELPSALPSEATTSLVGSPRHGADAPHPSHALHPAHAMHTGRASQSTGGDEARFQSRSSMASASLGLRSRASQSHLYLSYAVLGPGGEGRGVSGDECLRASNSSRTFRGRRGGLQAAGETTRPLLCLSGDGSLPRSRMLGERSDDGTGSEDATRQKQASATASRFFSKFLNQLTSSGAGLVREPQETSSPSLRCETQRVEGQDPDREEDPRVRQYGFTLGGGVRTAERGRPCPSLSGSSFASGRTASPSSLRLFRQEKLYMHAALRPRSYRMALSRGAERSQDLRQTWRGGREVEARLAREKREESRKNDRDDDPQDDAERGAYGARTVEGGVDSRGKPPAFPVKVANGGEMLAGERSGNDREIPSFMALQRPHAGTFGFASSRTRFGPSSRPAAGKDGAYDRVRSSERDSEEGDSWERGGETGQVKALHGRQQGAGNQTREYLLSSPRLGVYGQCPSSGVLSRLPIYEALLAHVPLMSPQPLVSPPRLTLDLARLLFHDAMPSSSETPSASVEHSRAPSSPSLIGESLLTLQLYGHLDDHWVRLKTTHLALPPAFYLITFPSSSPSFSSASLSFPRASPLFREAQKDYFRQRRRTCGLSSPVSSSSSPPASALGDSHRDRSLHAASGRASDNLDAAPSPDRAAEAENLASWPPGSGGDPNARCRSGAALRSAPEGQPRPSALALGDRGQKAPGGEGARQEGLTKAGGCEWKRNLTFFDLKQASAVAAEEEVIFSQHSGVALPAFWDSYYTSLRVTRQHCLEFPLRKAIQFVLDRKFALASRLLTPFPQLRPLVVLLAWGAFAGRMHLRQRLLDCVWRKEDQETERLAAFVSAGENDFFLNADNERSACPEKPGSAVGSPNFRCSVEKGREVKQTKGAGKAEEEDDEDEEGKDSVWEARPRWRTTDGDVRVREHLEVLDYKMMASWWLAHVLLAYGEGSVSQSASGSRVASGVPSSGAGVFASFDSQKSSRFRRLSSLKAACAEKYLRSIAELPHAPSSIPARLLGEDAALASRLTTGWTLNSLRSVPAPKRGDPAALSSLAPDHSGSDGQHREDEGRAEGLPEEVYTRSDSGAEEANRGATEAERDGGGRHTWSESRKPGRRQATSTDGQEGDRELRLRAGTPVAIEGDDVEGRHGRDEEGSLHVCTAETYHVEIQEGDKLECLAAEVFDELQRHSILYVLRARRCLPMISAATFFAGLRALPPTERRATTLERTHDADLAYLYFALREAIHLVESCSDNSARVLSAPPHSPVPADLGLAFSRPPHQAPANGLCARADPASRRRPSRFVHAGKREHRRNSGGFAYEEARAREFSRRRSSGDRITLRSLSPGLAALPDSDGRDSDYGKEHMGEKKPVLSPRPGSKEGQKSCEDSRSNDPTRSRSASPPQRPTPHADSCGPEARPRRPGARRRQETRAAKPPSELLRGPTGRWIWGRLGLREEAAGARSAFVSVPKSLRQRRRTLKDSVLLLDDVGASDRSPFLSPAVERGTSSGSRGLAALTSPGPSPTGATGPGGSSLACTGSTGLIGGSHSEGVKMSPDRGGAPGIHASNGQPASLLQFAQKRLEACLTRLSDLIGCVRRISYRVVLLLHLCSLCFTAAARGEFADGSECKGGGRRTWGGSCEKQFVVPPNVLLSLVMLIRAHLERLSAEVGEQHGDTIRIGGDSRAVRSHGRLGGRDFLQSSNEHKNGVLLFLRALDLFTHELLVRGQLCLQQFFDGAALCSVSLNDLPAIPGASETRDSGSRHCQPLTSRALGATPFPVFLLNCVSSCPSSSERFSPHPVSPQSRADAGLRERESRGDSPLFSASSASLPLQSSSRQRKDEDEGKGVSPSVVLCPDWLLWCRCIGAVVTLPSSALPQLASGADASVSLPRRLSTSSCAGDASSEEDRHAASEEKAARGGRVSRRREAAAEAQRRETSEARERGEASGQRTRLGRRGTRGGSLPNHSLADLSPEQRERSFCLMGSRERVHSGTSLSRLTTPFLSRATGQEETRLSLKANPFIFHLLSSPPLLVARTLQLNDFTFCDRLMRYFDLPPSIKAAVAVARAFAQLRTVLGSEAARKSVGESAREIQTDIREAVDRTVRNMSRALQATSELSPSTLTQPLDLGQHLSPSPWAFYPNSPPSFATCVGAESGASVPFAASTVSSFSLSLHDFSFLLLSLRPLLLPLYAYVDAAVSCALSPPSCLLLLRSALVALEAEPAEGEEGLWISLASADIDEKQRQRRVEERPRLERVPPALAAFFRTFVDRLSVLLEARNQTPASCRPLAGVLLDVEALPTEPALLRSHLYSLQKQKTAVAALVEALQFIKEETHALRSLHSARQFLGTAVNILSAESGPERRPPQREGETAARDAKRGKLPSASSKKTDSAGLESAANGDVSPSSSCSSSSLSSSSPSSPSASSPASPSTSSSSASSSSVSSSSASSSSASSSSSCLGFLSSPVSFQETERRVGDGARVSQAAAGSAAQRGGGHAAATSEARVEPLGAAGSSGAGGGFSSPPGIADVSPSRGRASAKYLLHFLEYLSRIVQLTEAATQKFLRRATRPANTALLPDACRCCGLTDGCFYKAWNRAPSVSPWVCRVLSTPSHGPSSRAGASPRRLLPSGTACRGTPEKEFLSLSDETRSSEYDLFEVLFDHPESTIARVLFELRGRKEAQRLAALMDVDLVSVLVQGATPLHRFFLQGFLSTPSTCLEAANDFSPGSWNGETPPDLPLRLEGRGEAEHGNGSPRVLAASDTEASRLSEPSSVSLPSTSDQSPALAPSSGLSRSLATHTTAGRSHASRSAHYVLSMHTTLLLAELEQPLKNAKSADVCLLAALACLERLTERWPSRSFYQASLEIIGDTAFLPLRRWIEERMRYWDAICDSAAGARGLRETGRQGDLQGETNRTPGKRETDAESEAAGRRSEEAKHRVPNENRARRDTEEFETLGHIETQGWSPEQLQTLPPQLRGLLLAVADDLEATTEACARLQATTLMRRGLVQSALRLVDQTLPAGDPLQKRLLRHLLHSHLPRSPALPSFLSSSSPSQSSSSLPLSSSSPFQSSSSRSQSSSSLPQSSSSRSQSSSSRSQSSSSLPLSSSSPPVLSPGLPVLGHHAGLPSAAASVFHLCAEKQESVSSGDTPERLDAKVSRDAGMEAQTHDVTVFHTGESQDYLPLPGCIVREEDPVAATESALALYFSWEVHTAQETLTCCLHRLRAEAETLPVTRKRKGVRKPAATSDEHDATQEDSRDTASADNEMHEERKSSEGVFAREDNRDDVDGRRGSEGHGWELEFPNESGSRLSGGTCRTVDDGGSQAFHGSAHLASPEENVGTENGIDGNSSSAVGFSPVTARLEGQGEGESAVHEDRKLTSRRRRTEQLISKVQQVLQQIDAYRQAVEVCGDQWRVWQDVGNMCRSPEGVAEVIRVLLQHNGHGLARTVAELFTPLDPSLLASIHLSYLLHVFTECDDQTTAVNTLLSHPPREAVGFAFKLLRFSNKISDRLLLCSVLLSHLDLGLTEKEREEALTLTASLQLLQAVLSRVEPHHERVLLQPRLIVESLLMNARCDVLGPFFQSWPDLRDDDLIVTYARKALCLHPPACPTPESPCCTSGMAGVSPCFAQTRGLEVGDNVEEGEKKKLARVIWEPERGTLHMSSSDRNGKKGSRARGTESEGEEILSAAAAPRRSASLSQDSQTSFGETVSAPVSLLPGSSRPLSPARVSADSKLAESPDQRGRDLPPFRSPGIGGKWSLTGDSLRDEAIRRAHSFGPVPCLGTALQLLDLCNAHSVVNAEACLQICDDLSLRLYASVPVHPVASHQVPIAHLPSDAAPLRGLAPDLPQGSRGEGRGLETGGKRPLSPHLSSLGAAPTLSSTGPEPQGREGECADWQCEKYGGEKEEGRRNGNRGEPREGQDRGSQRSVGSGIGGSSQGGQARGESGERRQETNGVPHSLVVPTVCREPSPGEGLGVVKCGGTSSPTPACGVPGDRPNVTPQGYSQLASPVAGKPTGSHFFSPFNCFGAVSPSRSTFKEVQSYAQRSRTVRCVSFLPGCLLRPTVDLPNFPGSSRSMPLPETPRGREVPTVKHHSGPTPQGPVAVAARAAGDAKRNRIVSSNLGPHFSSISSFRSGGAGVSQLVSLILRLLHFCRLKFAHAVPAVTAPVLLGQELLPFLVRLRERTGREFSLLSLMLLDKGKHLRDSLIRADQLGLANDLCLCYERAATSLRDAAVAQVLAALRLPRKRTAAESDAGETETGAASDRQRLSTLQGEDLVTRFSESVGSALAGAGEGIQERGRERARGGEIQNESGGVGASSSDGATRLCSSSVAVGRSRGTTGPRPPDKPQRGSIARLESPPAPAVSSRLSLTAAHTGIGPDFPSPASESSLLSRCFANATSVLRAYPIGEVRSVALLCLGDYTRAAEEMQEALATNQIQLDIHRELQWIQQFSTFLSTCDADALSERLSRPISLGFLPSLPPRASPTANLRASSPRSASPAGFLGGSGAGGAASPGGEPKAEGVEKLAGETGDKTSGDSRKQQLSEGKHVSSRVAPRVLPALPSRAGTTDLDLGPFGSDVAKIQTKREEDEGFLLYQTASRAWRARATLRRPCVSKSNRKATEAETPKSREGRVVGAVPPCVSRGLQDREHNAEVNAKAERQKGDVFVGTTENRKTPRKGLDSESSKGHETLFSATQTRERGAWQAVKTTSWINQLAALKRRWTDAEGVSFNRLSALLACEQNAPDEVNSSIPERPHDLATGSQTEGRNPTAAAKNAPQPLSTSPCVSVSPKVASTLPTAPSNSVLVPQDTGEVKRLRCSAGDRVPQNRKEPRSSSRFPSSAVASSGSLPSAGGPAKGHFEAPGSGRGHGGTGAPEARKQVQLSARTLAALEAGIKHSPLFSLATLQEFCRRVSADLLHRRLYGLPPRVPSLTSLSCLDSLSPTVSAEWNPSRVPEAPPHTHAGSGQTLDPDTRVARPAVSAAKGGFDHSDEKRGKRFTPRDQLGSSAALSEKKRQAPSRFAGHAVSEGGWPSSSRLRFVEPHGVASTAQLPVWRRVSTQSLRLLLPPVAGPFLQAFPTLAPVSATEPRRRSLEALARLPSVARFVVQDSTHGVSMREKAGVPSSPVVETPALPSEPPALGEETVPSVSAPMPHLTRCLSREEPRVALAAGVSSSPVEPSVSGLHAGGDRPVASPQLAAWVPPHGDAATPSVPSVSSSHAEEVPELQDKGRVEDPGGEVSEREGGEAVSQTPPESISAEGAFEEASRWRGFAEVAEPGAIASGDAKRPETGDPSPELEPKAGGVSSAPGAAADIWGDINTLPEVASKILATYLFKWNAQALGGRPPSPALLALRHQVSVFGRTRPRARVGDSLLSDSGLDRRAVGAFQETSAAFQRHFAGFHGGVASWPQFEKRDLWECVRGTSILLDQDRCPPSGRSPWASMPPSAPQGDRWEHAETGGSHMGSLTFWPSSLSLTLDAGTEAADEEAVSSGFTSSEAQTEVDLLSRERSRERRLMVRGCFTIGERIRTFCSFSITESLPTCVDIIEGQNGGDYRLPVRGKTDYPEIKRNLLYYHERYGALRSVVHLLLGCGDYPRALQRLLATPGISSSSSPSLSLPSATLSGRSCMQPRPVKTKSAPRSSMSRTPSGGLPPCRPAGRGSSPSSLPLASTGSPVSLLKAVCDRVFGAAAPLGLPAAGKTASCSITFGPLAAADMLIASFVSNCVALEKLPQVVRHLAVSGMGGNGEAFIKAVKLCLRERRALHTLYAMHMLTHDFLNAGLLSVLLSLAASSGRSALLSVSAGGWGSARSSRSPPEPASGSWGATAQSGRNLETESSRREPGDAGLEAVTTAAGRPPPCWDRQIGFLEEGIKLLGGVLADLRRRRRSPNSSSAARDASRSGRANQLRAALHHGSQGSTASSLLVRKAARLSSRDTPSLSSSGVPSAFSSFSSSFSASPPGPSSAASASSLPASGGSLAPFGSASLPASVPVRVMSPSAVSGHDGPVARAERPCEPAEEPSERIPLQASPGVVQGSRPRNSESDEAGACHQVSQEREISEEFSRQMVTKHRDLSGGNALHCDAAAGGPKLPGSQPAGRGDTGETEERTLREKTDSGGKSDKLEPAGAVASQCELLDLCDQRDLCIDEVDEEALVVLLELLALQLECLQAFPSLPPSLSLLTPQQEARVRLCACLLFYGKFDWALRAIRLCRLNQVEVFLQAATLIASKTIKISRTHEFLSRVTPYLNADDMDMLASSVLNVWVVEHREDAGQCQQGAFLVSFISSAFRRFEAHLLLASVAPSAPQREEASLTSSVFFSAERDSRPNSAAHAELHAASLGPGGSRKPTPSFPASSQNPGGSAERAARTFAPSFSCVGASFAHQQLQQCMQLAARLDAPELLDVCLLTAQKQGESQLVQQIQGLLNQKQAKAKNKS</sequence>
<feature type="compositionally biased region" description="Low complexity" evidence="1">
    <location>
        <begin position="6693"/>
        <end position="6703"/>
    </location>
</feature>
<feature type="compositionally biased region" description="Low complexity" evidence="1">
    <location>
        <begin position="3348"/>
        <end position="3364"/>
    </location>
</feature>
<feature type="compositionally biased region" description="Low complexity" evidence="1">
    <location>
        <begin position="6012"/>
        <end position="6023"/>
    </location>
</feature>
<feature type="compositionally biased region" description="Low complexity" evidence="1">
    <location>
        <begin position="7127"/>
        <end position="7145"/>
    </location>
</feature>
<feature type="region of interest" description="Disordered" evidence="1">
    <location>
        <begin position="5770"/>
        <end position="5790"/>
    </location>
</feature>
<feature type="compositionally biased region" description="Basic and acidic residues" evidence="1">
    <location>
        <begin position="7353"/>
        <end position="7363"/>
    </location>
</feature>
<evidence type="ECO:0000313" key="2">
    <source>
        <dbReference type="EMBL" id="CEL73930.1"/>
    </source>
</evidence>
<feature type="compositionally biased region" description="Low complexity" evidence="1">
    <location>
        <begin position="753"/>
        <end position="771"/>
    </location>
</feature>
<feature type="region of interest" description="Disordered" evidence="1">
    <location>
        <begin position="4248"/>
        <end position="4327"/>
    </location>
</feature>
<feature type="region of interest" description="Disordered" evidence="1">
    <location>
        <begin position="7405"/>
        <end position="7442"/>
    </location>
</feature>
<feature type="compositionally biased region" description="Basic and acidic residues" evidence="1">
    <location>
        <begin position="5254"/>
        <end position="5267"/>
    </location>
</feature>
<feature type="region of interest" description="Disordered" evidence="1">
    <location>
        <begin position="694"/>
        <end position="779"/>
    </location>
</feature>
<dbReference type="PANTHER" id="PTHR24216">
    <property type="entry name" value="PAXILLIN-RELATED"/>
    <property type="match status" value="1"/>
</dbReference>
<feature type="compositionally biased region" description="Basic and acidic residues" evidence="1">
    <location>
        <begin position="1944"/>
        <end position="1954"/>
    </location>
</feature>
<feature type="region of interest" description="Disordered" evidence="1">
    <location>
        <begin position="1"/>
        <end position="68"/>
    </location>
</feature>
<feature type="compositionally biased region" description="Basic and acidic residues" evidence="1">
    <location>
        <begin position="7620"/>
        <end position="7642"/>
    </location>
</feature>
<dbReference type="PANTHER" id="PTHR24216:SF65">
    <property type="entry name" value="PAXILLIN-LIKE PROTEIN 1"/>
    <property type="match status" value="1"/>
</dbReference>
<feature type="compositionally biased region" description="Basic and acidic residues" evidence="1">
    <location>
        <begin position="3885"/>
        <end position="3904"/>
    </location>
</feature>
<feature type="compositionally biased region" description="Low complexity" evidence="1">
    <location>
        <begin position="7325"/>
        <end position="7342"/>
    </location>
</feature>
<feature type="compositionally biased region" description="Low complexity" evidence="1">
    <location>
        <begin position="7848"/>
        <end position="7858"/>
    </location>
</feature>
<feature type="region of interest" description="Disordered" evidence="1">
    <location>
        <begin position="1036"/>
        <end position="1057"/>
    </location>
</feature>
<feature type="compositionally biased region" description="Basic and acidic residues" evidence="1">
    <location>
        <begin position="918"/>
        <end position="928"/>
    </location>
</feature>
<feature type="compositionally biased region" description="Basic and acidic residues" evidence="1">
    <location>
        <begin position="6040"/>
        <end position="6070"/>
    </location>
</feature>
<feature type="compositionally biased region" description="Basic and acidic residues" evidence="1">
    <location>
        <begin position="2884"/>
        <end position="2901"/>
    </location>
</feature>
<accession>V4ZL97</accession>
<feature type="region of interest" description="Disordered" evidence="1">
    <location>
        <begin position="1252"/>
        <end position="1274"/>
    </location>
</feature>
<feature type="compositionally biased region" description="Low complexity" evidence="1">
    <location>
        <begin position="4289"/>
        <end position="4307"/>
    </location>
</feature>
<feature type="region of interest" description="Disordered" evidence="1">
    <location>
        <begin position="327"/>
        <end position="412"/>
    </location>
</feature>
<feature type="compositionally biased region" description="Low complexity" evidence="1">
    <location>
        <begin position="7409"/>
        <end position="7424"/>
    </location>
</feature>
<feature type="region of interest" description="Disordered" evidence="1">
    <location>
        <begin position="2141"/>
        <end position="2250"/>
    </location>
</feature>
<feature type="region of interest" description="Disordered" evidence="1">
    <location>
        <begin position="2569"/>
        <end position="2685"/>
    </location>
</feature>
<gene>
    <name evidence="2" type="ORF">BN1205_047480</name>
    <name evidence="3" type="ORF">TGVEG_202070</name>
</gene>
<feature type="compositionally biased region" description="Basic residues" evidence="1">
    <location>
        <begin position="394"/>
        <end position="406"/>
    </location>
</feature>
<reference evidence="3" key="1">
    <citation type="submission" date="2007-03" db="EMBL/GenBank/DDBJ databases">
        <authorList>
            <person name="Paulsen I."/>
        </authorList>
    </citation>
    <scope>NUCLEOTIDE SEQUENCE</scope>
    <source>
        <strain evidence="3">VEG</strain>
    </source>
</reference>
<dbReference type="OMA" id="WLCAHEL"/>
<feature type="region of interest" description="Disordered" evidence="1">
    <location>
        <begin position="517"/>
        <end position="553"/>
    </location>
</feature>
<feature type="compositionally biased region" description="Low complexity" evidence="1">
    <location>
        <begin position="3047"/>
        <end position="3056"/>
    </location>
</feature>
<protein>
    <submittedName>
        <fullName evidence="3">Uncharacterized protein</fullName>
    </submittedName>
</protein>
<evidence type="ECO:0000313" key="4">
    <source>
        <dbReference type="Proteomes" id="UP000002226"/>
    </source>
</evidence>
<name>V4ZL97_TOXGV</name>
<feature type="compositionally biased region" description="Low complexity" evidence="1">
    <location>
        <begin position="6728"/>
        <end position="6739"/>
    </location>
</feature>
<feature type="compositionally biased region" description="Basic and acidic residues" evidence="1">
    <location>
        <begin position="697"/>
        <end position="711"/>
    </location>
</feature>
<dbReference type="STRING" id="432359.V4ZL97"/>
<feature type="region of interest" description="Disordered" evidence="1">
    <location>
        <begin position="7470"/>
        <end position="7492"/>
    </location>
</feature>
<reference evidence="3" key="3">
    <citation type="submission" date="2013-08" db="EMBL/GenBank/DDBJ databases">
        <authorList>
            <person name="Sibley D."/>
            <person name="Venepally P."/>
            <person name="Karamycheva S."/>
            <person name="Hadjithomas M."/>
            <person name="Khan A."/>
            <person name="Brunk B."/>
            <person name="Roos D."/>
            <person name="Caler E."/>
            <person name="Lorenzi H."/>
        </authorList>
    </citation>
    <scope>NUCLEOTIDE SEQUENCE</scope>
    <source>
        <strain evidence="3">VEG</strain>
    </source>
</reference>
<feature type="region of interest" description="Disordered" evidence="1">
    <location>
        <begin position="1924"/>
        <end position="1983"/>
    </location>
</feature>
<evidence type="ECO:0000313" key="3">
    <source>
        <dbReference type="EMBL" id="ESS33022.1"/>
    </source>
</evidence>
<feature type="compositionally biased region" description="Basic and acidic residues" evidence="1">
    <location>
        <begin position="2852"/>
        <end position="2870"/>
    </location>
</feature>
<organism evidence="3 4">
    <name type="scientific">Toxoplasma gondii (strain ATCC 50861 / VEG)</name>
    <dbReference type="NCBI Taxonomy" id="432359"/>
    <lineage>
        <taxon>Eukaryota</taxon>
        <taxon>Sar</taxon>
        <taxon>Alveolata</taxon>
        <taxon>Apicomplexa</taxon>
        <taxon>Conoidasida</taxon>
        <taxon>Coccidia</taxon>
        <taxon>Eucoccidiorida</taxon>
        <taxon>Eimeriorina</taxon>
        <taxon>Sarcocystidae</taxon>
        <taxon>Toxoplasma</taxon>
    </lineage>
</organism>
<feature type="compositionally biased region" description="Gly residues" evidence="1">
    <location>
        <begin position="6024"/>
        <end position="6035"/>
    </location>
</feature>
<feature type="region of interest" description="Disordered" evidence="1">
    <location>
        <begin position="1722"/>
        <end position="1793"/>
    </location>
</feature>
<feature type="compositionally biased region" description="Polar residues" evidence="1">
    <location>
        <begin position="4313"/>
        <end position="4326"/>
    </location>
</feature>
<dbReference type="OrthoDB" id="426919at2759"/>
<feature type="region of interest" description="Disordered" evidence="1">
    <location>
        <begin position="113"/>
        <end position="157"/>
    </location>
</feature>
<feature type="compositionally biased region" description="Low complexity" evidence="1">
    <location>
        <begin position="6356"/>
        <end position="6375"/>
    </location>
</feature>
<feature type="region of interest" description="Disordered" evidence="1">
    <location>
        <begin position="5810"/>
        <end position="5885"/>
    </location>
</feature>
<feature type="compositionally biased region" description="Gly residues" evidence="1">
    <location>
        <begin position="5451"/>
        <end position="5462"/>
    </location>
</feature>
<feature type="compositionally biased region" description="Basic residues" evidence="1">
    <location>
        <begin position="2828"/>
        <end position="2845"/>
    </location>
</feature>
<feature type="compositionally biased region" description="Low complexity" evidence="1">
    <location>
        <begin position="713"/>
        <end position="726"/>
    </location>
</feature>
<feature type="compositionally biased region" description="Polar residues" evidence="1">
    <location>
        <begin position="337"/>
        <end position="346"/>
    </location>
</feature>
<feature type="compositionally biased region" description="Low complexity" evidence="1">
    <location>
        <begin position="2145"/>
        <end position="2158"/>
    </location>
</feature>
<feature type="compositionally biased region" description="Polar residues" evidence="1">
    <location>
        <begin position="1780"/>
        <end position="1793"/>
    </location>
</feature>
<feature type="region of interest" description="Disordered" evidence="1">
    <location>
        <begin position="5177"/>
        <end position="5273"/>
    </location>
</feature>
<feature type="compositionally biased region" description="Basic and acidic residues" evidence="1">
    <location>
        <begin position="6171"/>
        <end position="6185"/>
    </location>
</feature>
<feature type="region of interest" description="Disordered" evidence="1">
    <location>
        <begin position="3075"/>
        <end position="3095"/>
    </location>
</feature>
<feature type="compositionally biased region" description="Basic and acidic residues" evidence="1">
    <location>
        <begin position="3453"/>
        <end position="3473"/>
    </location>
</feature>
<feature type="region of interest" description="Disordered" evidence="1">
    <location>
        <begin position="6690"/>
        <end position="6782"/>
    </location>
</feature>
<keyword evidence="4" id="KW-1185">Reference proteome</keyword>
<feature type="region of interest" description="Disordered" evidence="1">
    <location>
        <begin position="4756"/>
        <end position="4835"/>
    </location>
</feature>
<feature type="compositionally biased region" description="Low complexity" evidence="1">
    <location>
        <begin position="4003"/>
        <end position="4016"/>
    </location>
</feature>
<feature type="compositionally biased region" description="Low complexity" evidence="1">
    <location>
        <begin position="5233"/>
        <end position="5246"/>
    </location>
</feature>
<feature type="compositionally biased region" description="Basic and acidic residues" evidence="1">
    <location>
        <begin position="6193"/>
        <end position="6211"/>
    </location>
</feature>
<feature type="compositionally biased region" description="Basic and acidic residues" evidence="1">
    <location>
        <begin position="5817"/>
        <end position="5827"/>
    </location>
</feature>
<feature type="region of interest" description="Disordered" evidence="1">
    <location>
        <begin position="2814"/>
        <end position="2974"/>
    </location>
</feature>
<feature type="region of interest" description="Disordered" evidence="1">
    <location>
        <begin position="7848"/>
        <end position="7883"/>
    </location>
</feature>
<feature type="compositionally biased region" description="Low complexity" evidence="1">
    <location>
        <begin position="5206"/>
        <end position="5219"/>
    </location>
</feature>
<feature type="compositionally biased region" description="Polar residues" evidence="1">
    <location>
        <begin position="7159"/>
        <end position="7168"/>
    </location>
</feature>
<feature type="region of interest" description="Disordered" evidence="1">
    <location>
        <begin position="3412"/>
        <end position="3503"/>
    </location>
</feature>
<feature type="compositionally biased region" description="Basic and acidic residues" evidence="1">
    <location>
        <begin position="4440"/>
        <end position="4471"/>
    </location>
</feature>
<feature type="region of interest" description="Disordered" evidence="1">
    <location>
        <begin position="6797"/>
        <end position="6826"/>
    </location>
</feature>
<dbReference type="PaxDb" id="5811-TGME49_002060"/>
<dbReference type="VEuPathDB" id="ToxoDB:TGVEG_202070"/>
<feature type="region of interest" description="Disordered" evidence="1">
    <location>
        <begin position="871"/>
        <end position="931"/>
    </location>
</feature>
<feature type="region of interest" description="Disordered" evidence="1">
    <location>
        <begin position="2413"/>
        <end position="2439"/>
    </location>
</feature>
<feature type="compositionally biased region" description="Basic and acidic residues" evidence="1">
    <location>
        <begin position="1740"/>
        <end position="1757"/>
    </location>
</feature>
<feature type="compositionally biased region" description="Basic and acidic residues" evidence="1">
    <location>
        <begin position="1840"/>
        <end position="1856"/>
    </location>
</feature>
<feature type="region of interest" description="Disordered" evidence="1">
    <location>
        <begin position="5591"/>
        <end position="5621"/>
    </location>
</feature>
<feature type="compositionally biased region" description="Basic and acidic residues" evidence="1">
    <location>
        <begin position="2621"/>
        <end position="2644"/>
    </location>
</feature>
<feature type="compositionally biased region" description="Pro residues" evidence="1">
    <location>
        <begin position="348"/>
        <end position="368"/>
    </location>
</feature>
<feature type="region of interest" description="Disordered" evidence="1">
    <location>
        <begin position="3998"/>
        <end position="4053"/>
    </location>
</feature>
<feature type="compositionally biased region" description="Basic and acidic residues" evidence="1">
    <location>
        <begin position="2591"/>
        <end position="2606"/>
    </location>
</feature>
<feature type="compositionally biased region" description="Basic and acidic residues" evidence="1">
    <location>
        <begin position="4263"/>
        <end position="4273"/>
    </location>
</feature>
<feature type="region of interest" description="Disordered" evidence="1">
    <location>
        <begin position="6637"/>
        <end position="6672"/>
    </location>
</feature>
<feature type="compositionally biased region" description="Basic and acidic residues" evidence="1">
    <location>
        <begin position="6740"/>
        <end position="6766"/>
    </location>
</feature>
<feature type="compositionally biased region" description="Basic and acidic residues" evidence="1">
    <location>
        <begin position="3433"/>
        <end position="3445"/>
    </location>
</feature>
<feature type="compositionally biased region" description="Polar residues" evidence="1">
    <location>
        <begin position="7343"/>
        <end position="7352"/>
    </location>
</feature>
<feature type="region of interest" description="Disordered" evidence="1">
    <location>
        <begin position="7594"/>
        <end position="7642"/>
    </location>
</feature>
<reference evidence="2" key="4">
    <citation type="journal article" date="2015" name="PLoS ONE">
        <title>Comprehensive Evaluation of Toxoplasma gondii VEG and Neospora caninum LIV Genomes with Tachyzoite Stage Transcriptome and Proteome Defines Novel Transcript Features.</title>
        <authorList>
            <person name="Ramaprasad A."/>
            <person name="Mourier T."/>
            <person name="Naeem R."/>
            <person name="Malas T.B."/>
            <person name="Moussa E."/>
            <person name="Panigrahi A."/>
            <person name="Vermont S.J."/>
            <person name="Otto T.D."/>
            <person name="Wastling J."/>
            <person name="Pain A."/>
        </authorList>
    </citation>
    <scope>NUCLEOTIDE SEQUENCE</scope>
    <source>
        <strain evidence="2">VEG</strain>
    </source>
</reference>
<reference evidence="4" key="2">
    <citation type="submission" date="2008-03" db="EMBL/GenBank/DDBJ databases">
        <title>Annotation of Toxoplasma gondii VEG.</title>
        <authorList>
            <person name="Lorenzi H."/>
            <person name="Inman J."/>
            <person name="Amedeo P."/>
            <person name="Brunk B."/>
            <person name="Roos D."/>
            <person name="Caler E."/>
        </authorList>
    </citation>
    <scope>NUCLEOTIDE SEQUENCE [LARGE SCALE GENOMIC DNA]</scope>
    <source>
        <strain evidence="4">ATCC 50861 / VEG</strain>
    </source>
</reference>
<feature type="compositionally biased region" description="Basic and acidic residues" evidence="1">
    <location>
        <begin position="4768"/>
        <end position="4820"/>
    </location>
</feature>
<feature type="region of interest" description="Disordered" evidence="1">
    <location>
        <begin position="7325"/>
        <end position="7375"/>
    </location>
</feature>
<feature type="region of interest" description="Disordered" evidence="1">
    <location>
        <begin position="181"/>
        <end position="206"/>
    </location>
</feature>
<feature type="region of interest" description="Disordered" evidence="1">
    <location>
        <begin position="6268"/>
        <end position="6401"/>
    </location>
</feature>
<evidence type="ECO:0000256" key="1">
    <source>
        <dbReference type="SAM" id="MobiDB-lite"/>
    </source>
</evidence>
<feature type="region of interest" description="Disordered" evidence="1">
    <location>
        <begin position="7517"/>
        <end position="7579"/>
    </location>
</feature>
<dbReference type="eggNOG" id="ENOG502SD15">
    <property type="taxonomic scope" value="Eukaryota"/>
</dbReference>
<feature type="compositionally biased region" description="Basic and acidic residues" evidence="1">
    <location>
        <begin position="39"/>
        <end position="51"/>
    </location>
</feature>
<dbReference type="EMBL" id="LN714496">
    <property type="protein sequence ID" value="CEL73930.1"/>
    <property type="molecule type" value="Genomic_DNA"/>
</dbReference>
<feature type="region of interest" description="Disordered" evidence="1">
    <location>
        <begin position="6954"/>
        <end position="6980"/>
    </location>
</feature>
<feature type="compositionally biased region" description="Polar residues" evidence="1">
    <location>
        <begin position="6317"/>
        <end position="6327"/>
    </location>
</feature>
<feature type="region of interest" description="Disordered" evidence="1">
    <location>
        <begin position="3024"/>
        <end position="3063"/>
    </location>
</feature>
<proteinExistence type="predicted"/>
<accession>A0A0F7V1E9</accession>
<feature type="region of interest" description="Disordered" evidence="1">
    <location>
        <begin position="1648"/>
        <end position="1703"/>
    </location>
</feature>
<feature type="region of interest" description="Disordered" evidence="1">
    <location>
        <begin position="1537"/>
        <end position="1602"/>
    </location>
</feature>